<dbReference type="EMBL" id="JARBHB010000007">
    <property type="protein sequence ID" value="KAJ8879537.1"/>
    <property type="molecule type" value="Genomic_DNA"/>
</dbReference>
<proteinExistence type="predicted"/>
<accession>A0ABQ9H5K9</accession>
<evidence type="ECO:0000313" key="2">
    <source>
        <dbReference type="EMBL" id="KAJ8879537.1"/>
    </source>
</evidence>
<dbReference type="PANTHER" id="PTHR46599">
    <property type="entry name" value="PIGGYBAC TRANSPOSABLE ELEMENT-DERIVED PROTEIN 4"/>
    <property type="match status" value="1"/>
</dbReference>
<evidence type="ECO:0000313" key="3">
    <source>
        <dbReference type="Proteomes" id="UP001159363"/>
    </source>
</evidence>
<name>A0ABQ9H5K9_9NEOP</name>
<sequence length="260" mass="29724">MKHSDTEQSCASENEYEGTASIPLGVSPVYLGKDKETEWSVHPPRLVYCTNISVDKICVIHGCQRDCGSTIFVELSVSLGLLYLHLNIEEFFSENGTSPECFRAIMSMERFYLLLCAFRFDSINDRNASKLTDNLILIRNIFEQFVTQYVPKYQLGEYVTVDAMLETFRGRCKFRQYIANKPATYRIKVYALVDTHTFYTSNLKISVVKHITAPAINTCRNISMDSYFTSVSLVTYLPTQNTTIAGTLWYTVENKKEILP</sequence>
<gene>
    <name evidence="2" type="ORF">PR048_020145</name>
</gene>
<feature type="domain" description="PiggyBac transposable element-derived protein" evidence="1">
    <location>
        <begin position="84"/>
        <end position="248"/>
    </location>
</feature>
<reference evidence="2 3" key="1">
    <citation type="submission" date="2023-02" db="EMBL/GenBank/DDBJ databases">
        <title>LHISI_Scaffold_Assembly.</title>
        <authorList>
            <person name="Stuart O.P."/>
            <person name="Cleave R."/>
            <person name="Magrath M.J.L."/>
            <person name="Mikheyev A.S."/>
        </authorList>
    </citation>
    <scope>NUCLEOTIDE SEQUENCE [LARGE SCALE GENOMIC DNA]</scope>
    <source>
        <strain evidence="2">Daus_M_001</strain>
        <tissue evidence="2">Leg muscle</tissue>
    </source>
</reference>
<dbReference type="Proteomes" id="UP001159363">
    <property type="component" value="Chromosome 6"/>
</dbReference>
<comment type="caution">
    <text evidence="2">The sequence shown here is derived from an EMBL/GenBank/DDBJ whole genome shotgun (WGS) entry which is preliminary data.</text>
</comment>
<keyword evidence="3" id="KW-1185">Reference proteome</keyword>
<evidence type="ECO:0000259" key="1">
    <source>
        <dbReference type="Pfam" id="PF13843"/>
    </source>
</evidence>
<organism evidence="2 3">
    <name type="scientific">Dryococelus australis</name>
    <dbReference type="NCBI Taxonomy" id="614101"/>
    <lineage>
        <taxon>Eukaryota</taxon>
        <taxon>Metazoa</taxon>
        <taxon>Ecdysozoa</taxon>
        <taxon>Arthropoda</taxon>
        <taxon>Hexapoda</taxon>
        <taxon>Insecta</taxon>
        <taxon>Pterygota</taxon>
        <taxon>Neoptera</taxon>
        <taxon>Polyneoptera</taxon>
        <taxon>Phasmatodea</taxon>
        <taxon>Verophasmatodea</taxon>
        <taxon>Anareolatae</taxon>
        <taxon>Phasmatidae</taxon>
        <taxon>Eurycanthinae</taxon>
        <taxon>Dryococelus</taxon>
    </lineage>
</organism>
<dbReference type="InterPro" id="IPR029526">
    <property type="entry name" value="PGBD"/>
</dbReference>
<dbReference type="Pfam" id="PF13843">
    <property type="entry name" value="DDE_Tnp_1_7"/>
    <property type="match status" value="1"/>
</dbReference>
<dbReference type="PANTHER" id="PTHR46599:SF6">
    <property type="entry name" value="DUAL SPECIFICITY PHOSPHATASE 26"/>
    <property type="match status" value="1"/>
</dbReference>
<protein>
    <recommendedName>
        <fullName evidence="1">PiggyBac transposable element-derived protein domain-containing protein</fullName>
    </recommendedName>
</protein>